<feature type="transmembrane region" description="Helical" evidence="4">
    <location>
        <begin position="288"/>
        <end position="310"/>
    </location>
</feature>
<organism evidence="5 6">
    <name type="scientific">Phnomibacter ginsenosidimutans</name>
    <dbReference type="NCBI Taxonomy" id="2676868"/>
    <lineage>
        <taxon>Bacteria</taxon>
        <taxon>Pseudomonadati</taxon>
        <taxon>Bacteroidota</taxon>
        <taxon>Chitinophagia</taxon>
        <taxon>Chitinophagales</taxon>
        <taxon>Chitinophagaceae</taxon>
        <taxon>Phnomibacter</taxon>
    </lineage>
</organism>
<evidence type="ECO:0000256" key="2">
    <source>
        <dbReference type="ARBA" id="ARBA00022679"/>
    </source>
</evidence>
<evidence type="ECO:0000256" key="4">
    <source>
        <dbReference type="SAM" id="Phobius"/>
    </source>
</evidence>
<evidence type="ECO:0000313" key="6">
    <source>
        <dbReference type="Proteomes" id="UP000426027"/>
    </source>
</evidence>
<proteinExistence type="predicted"/>
<evidence type="ECO:0000313" key="5">
    <source>
        <dbReference type="EMBL" id="QGW27156.1"/>
    </source>
</evidence>
<feature type="transmembrane region" description="Helical" evidence="4">
    <location>
        <begin position="396"/>
        <end position="415"/>
    </location>
</feature>
<feature type="transmembrane region" description="Helical" evidence="4">
    <location>
        <begin position="258"/>
        <end position="281"/>
    </location>
</feature>
<keyword evidence="4" id="KW-1133">Transmembrane helix</keyword>
<evidence type="ECO:0000256" key="3">
    <source>
        <dbReference type="ARBA" id="ARBA00022691"/>
    </source>
</evidence>
<dbReference type="InterPro" id="IPR029063">
    <property type="entry name" value="SAM-dependent_MTases_sf"/>
</dbReference>
<dbReference type="Pfam" id="PF13489">
    <property type="entry name" value="Methyltransf_23"/>
    <property type="match status" value="1"/>
</dbReference>
<dbReference type="PANTHER" id="PTHR43464:SF19">
    <property type="entry name" value="UBIQUINONE BIOSYNTHESIS O-METHYLTRANSFERASE, MITOCHONDRIAL"/>
    <property type="match status" value="1"/>
</dbReference>
<feature type="transmembrane region" description="Helical" evidence="4">
    <location>
        <begin position="582"/>
        <end position="600"/>
    </location>
</feature>
<keyword evidence="4" id="KW-0472">Membrane</keyword>
<dbReference type="CDD" id="cd02440">
    <property type="entry name" value="AdoMet_MTases"/>
    <property type="match status" value="1"/>
</dbReference>
<feature type="transmembrane region" description="Helical" evidence="4">
    <location>
        <begin position="362"/>
        <end position="384"/>
    </location>
</feature>
<keyword evidence="4" id="KW-0812">Transmembrane</keyword>
<reference evidence="5 6" key="1">
    <citation type="submission" date="2019-11" db="EMBL/GenBank/DDBJ databases">
        <authorList>
            <person name="Im W.T."/>
        </authorList>
    </citation>
    <scope>NUCLEOTIDE SEQUENCE [LARGE SCALE GENOMIC DNA]</scope>
    <source>
        <strain evidence="5 6">SB-02</strain>
    </source>
</reference>
<keyword evidence="6" id="KW-1185">Reference proteome</keyword>
<dbReference type="RefSeq" id="WP_157476632.1">
    <property type="nucleotide sequence ID" value="NZ_CP046566.1"/>
</dbReference>
<protein>
    <submittedName>
        <fullName evidence="5">Methyltransferase domain-containing protein</fullName>
    </submittedName>
</protein>
<dbReference type="EMBL" id="CP046566">
    <property type="protein sequence ID" value="QGW27156.1"/>
    <property type="molecule type" value="Genomic_DNA"/>
</dbReference>
<dbReference type="SUPFAM" id="SSF53335">
    <property type="entry name" value="S-adenosyl-L-methionine-dependent methyltransferases"/>
    <property type="match status" value="1"/>
</dbReference>
<accession>A0A6I6G3G4</accession>
<dbReference type="KEGG" id="fls:GLV81_02710"/>
<feature type="transmembrane region" description="Helical" evidence="4">
    <location>
        <begin position="460"/>
        <end position="479"/>
    </location>
</feature>
<dbReference type="PANTHER" id="PTHR43464">
    <property type="entry name" value="METHYLTRANSFERASE"/>
    <property type="match status" value="1"/>
</dbReference>
<gene>
    <name evidence="5" type="ORF">GLV81_02710</name>
</gene>
<dbReference type="GO" id="GO:0032259">
    <property type="term" value="P:methylation"/>
    <property type="evidence" value="ECO:0007669"/>
    <property type="project" value="UniProtKB-KW"/>
</dbReference>
<name>A0A6I6G3G4_9BACT</name>
<keyword evidence="3" id="KW-0949">S-adenosyl-L-methionine</keyword>
<dbReference type="GO" id="GO:0008168">
    <property type="term" value="F:methyltransferase activity"/>
    <property type="evidence" value="ECO:0007669"/>
    <property type="project" value="UniProtKB-KW"/>
</dbReference>
<keyword evidence="1 5" id="KW-0489">Methyltransferase</keyword>
<evidence type="ECO:0000256" key="1">
    <source>
        <dbReference type="ARBA" id="ARBA00022603"/>
    </source>
</evidence>
<dbReference type="AlphaFoldDB" id="A0A6I6G3G4"/>
<feature type="transmembrane region" description="Helical" evidence="4">
    <location>
        <begin position="486"/>
        <end position="505"/>
    </location>
</feature>
<dbReference type="Gene3D" id="3.40.50.150">
    <property type="entry name" value="Vaccinia Virus protein VP39"/>
    <property type="match status" value="1"/>
</dbReference>
<feature type="transmembrane region" description="Helical" evidence="4">
    <location>
        <begin position="547"/>
        <end position="570"/>
    </location>
</feature>
<dbReference type="Proteomes" id="UP000426027">
    <property type="component" value="Chromosome"/>
</dbReference>
<keyword evidence="2 5" id="KW-0808">Transferase</keyword>
<sequence>MIGKKHEYALMHESETNFWWYKHLQQQVLHSIEHYFLQQKNIDILDAGCGTGGLLVKLQQQQYNNLHALDASSDAVNFAREKTGLPNIVYGYLQEVGQHFYGRQFDVICCMDVFTYLIDEEIVSVLQQFTGLLKPGGIIITNNNAFKAFKGTHDYHVGVIKRFTAKDLQQYAANADLQVLENRYWNFLLSPLVWTIRKWKLLLHHTGIKSADHIQSDIAMPAAAVNNCCFSLLQFERKWLRNPPLGYQCFYSITTQTIGMLLHLLTGILLIAGFGLVGWLLHSQRIRLSVALLGNTLLLLIFRLCYIATIETGPDASIWLASAQTVSKLSDPVWSLLTTNEGRPLTVLPLVLLHKIGMPLTYVWADVAGILMYAGAFAIAASLMAKLTNALQAWQLSCILFATLATVSIIDYTSYNCQAPSLLITMYCLHLLHDIWQQSVKRYHTVLLGILLGSLPLFKFQNAPAGMLIGVAACALFLFRKQWQQLILIAATALLPVALVAFFFWQRGLWADFMNDYFNNYFFYAYTEDYAGDSYWHRYSPRRVFSFLLRTTDSAILIAGAFGMLAIAILQAKRKAFSNVPQWFLLLFLLANFYAVIQSGWNTPHYLFYIWIPPLLQIAAITQEQRKWLLAGATPDHHWAGNGQPNVAQTSQH</sequence>